<comment type="pathway">
    <text evidence="8">Cofactor biosynthesis; coenzyme A biosynthesis; CoA from (R)-pantothenate: step 5/5.</text>
</comment>
<keyword evidence="5 8" id="KW-0418">Kinase</keyword>
<name>E6LFR9_ENTI1</name>
<evidence type="ECO:0000256" key="7">
    <source>
        <dbReference type="ARBA" id="ARBA00022993"/>
    </source>
</evidence>
<comment type="similarity">
    <text evidence="1 8">Belongs to the CoaE family.</text>
</comment>
<dbReference type="PANTHER" id="PTHR10695:SF46">
    <property type="entry name" value="BIFUNCTIONAL COENZYME A SYNTHASE-RELATED"/>
    <property type="match status" value="1"/>
</dbReference>
<dbReference type="InterPro" id="IPR027417">
    <property type="entry name" value="P-loop_NTPase"/>
</dbReference>
<dbReference type="GO" id="GO:0005737">
    <property type="term" value="C:cytoplasm"/>
    <property type="evidence" value="ECO:0007669"/>
    <property type="project" value="UniProtKB-SubCell"/>
</dbReference>
<dbReference type="GO" id="GO:0015937">
    <property type="term" value="P:coenzyme A biosynthetic process"/>
    <property type="evidence" value="ECO:0007669"/>
    <property type="project" value="UniProtKB-UniRule"/>
</dbReference>
<dbReference type="OrthoDB" id="9812943at2"/>
<keyword evidence="11" id="KW-1185">Reference proteome</keyword>
<proteinExistence type="inferred from homology"/>
<comment type="function">
    <text evidence="8">Catalyzes the phosphorylation of the 3'-hydroxyl group of dephosphocoenzyme A to form coenzyme A.</text>
</comment>
<evidence type="ECO:0000256" key="1">
    <source>
        <dbReference type="ARBA" id="ARBA00009018"/>
    </source>
</evidence>
<dbReference type="GO" id="GO:0004140">
    <property type="term" value="F:dephospho-CoA kinase activity"/>
    <property type="evidence" value="ECO:0007669"/>
    <property type="project" value="UniProtKB-UniRule"/>
</dbReference>
<keyword evidence="3 8" id="KW-0808">Transferase</keyword>
<dbReference type="NCBIfam" id="TIGR00152">
    <property type="entry name" value="dephospho-CoA kinase"/>
    <property type="match status" value="1"/>
</dbReference>
<dbReference type="FunFam" id="3.40.50.300:FF:000991">
    <property type="entry name" value="Dephospho-CoA kinase"/>
    <property type="match status" value="1"/>
</dbReference>
<comment type="catalytic activity">
    <reaction evidence="8">
        <text>3'-dephospho-CoA + ATP = ADP + CoA + H(+)</text>
        <dbReference type="Rhea" id="RHEA:18245"/>
        <dbReference type="ChEBI" id="CHEBI:15378"/>
        <dbReference type="ChEBI" id="CHEBI:30616"/>
        <dbReference type="ChEBI" id="CHEBI:57287"/>
        <dbReference type="ChEBI" id="CHEBI:57328"/>
        <dbReference type="ChEBI" id="CHEBI:456216"/>
        <dbReference type="EC" id="2.7.1.24"/>
    </reaction>
</comment>
<keyword evidence="7 8" id="KW-0173">Coenzyme A biosynthesis</keyword>
<dbReference type="RefSeq" id="WP_007208227.1">
    <property type="nucleotide sequence ID" value="NZ_GL622241.1"/>
</dbReference>
<evidence type="ECO:0000313" key="10">
    <source>
        <dbReference type="EMBL" id="EFU74031.1"/>
    </source>
</evidence>
<dbReference type="CDD" id="cd02022">
    <property type="entry name" value="DPCK"/>
    <property type="match status" value="1"/>
</dbReference>
<dbReference type="Gene3D" id="3.40.50.300">
    <property type="entry name" value="P-loop containing nucleotide triphosphate hydrolases"/>
    <property type="match status" value="1"/>
</dbReference>
<dbReference type="PROSITE" id="PS51219">
    <property type="entry name" value="DPCK"/>
    <property type="match status" value="1"/>
</dbReference>
<dbReference type="Proteomes" id="UP000010296">
    <property type="component" value="Unassembled WGS sequence"/>
</dbReference>
<evidence type="ECO:0000256" key="2">
    <source>
        <dbReference type="ARBA" id="ARBA00022490"/>
    </source>
</evidence>
<dbReference type="EMBL" id="AEPV01000041">
    <property type="protein sequence ID" value="EFU74031.1"/>
    <property type="molecule type" value="Genomic_DNA"/>
</dbReference>
<dbReference type="eggNOG" id="COG0237">
    <property type="taxonomic scope" value="Bacteria"/>
</dbReference>
<keyword evidence="4 8" id="KW-0547">Nucleotide-binding</keyword>
<evidence type="ECO:0000256" key="5">
    <source>
        <dbReference type="ARBA" id="ARBA00022777"/>
    </source>
</evidence>
<dbReference type="PATRIC" id="fig|888064.11.peg.913"/>
<dbReference type="Pfam" id="PF01121">
    <property type="entry name" value="CoaE"/>
    <property type="match status" value="1"/>
</dbReference>
<keyword evidence="2 8" id="KW-0963">Cytoplasm</keyword>
<evidence type="ECO:0000256" key="8">
    <source>
        <dbReference type="HAMAP-Rule" id="MF_00376"/>
    </source>
</evidence>
<gene>
    <name evidence="8 10" type="primary">coaE</name>
    <name evidence="10" type="ORF">HMPREF9088_1209</name>
</gene>
<dbReference type="AlphaFoldDB" id="E6LFR9"/>
<evidence type="ECO:0000256" key="9">
    <source>
        <dbReference type="NCBIfam" id="TIGR00152"/>
    </source>
</evidence>
<dbReference type="HOGENOM" id="CLU_057180_0_0_9"/>
<evidence type="ECO:0000256" key="6">
    <source>
        <dbReference type="ARBA" id="ARBA00022840"/>
    </source>
</evidence>
<sequence>MTYVLGITGGIASGKSTVTNYLKRKQIPVVDGDVIARQIVEKGQPALEEIIQEFGPEMVDANGQLIRKKLGALIFSDATKRQKLDALLDPFLREAISCAITHFAQQGNALIVVDLPLLFEAGYQNLMDGVAVVDVDEQQQVHRLMNRDQLTEEMARQRIESQMPLEQKRKLADFIFDNSQSKAHTQEQVASWLEQHFKNL</sequence>
<dbReference type="EC" id="2.7.1.24" evidence="8 9"/>
<dbReference type="GO" id="GO:0005524">
    <property type="term" value="F:ATP binding"/>
    <property type="evidence" value="ECO:0007669"/>
    <property type="project" value="UniProtKB-UniRule"/>
</dbReference>
<dbReference type="UniPathway" id="UPA00241">
    <property type="reaction ID" value="UER00356"/>
</dbReference>
<dbReference type="PANTHER" id="PTHR10695">
    <property type="entry name" value="DEPHOSPHO-COA KINASE-RELATED"/>
    <property type="match status" value="1"/>
</dbReference>
<dbReference type="HAMAP" id="MF_00376">
    <property type="entry name" value="Dephospho_CoA_kinase"/>
    <property type="match status" value="1"/>
</dbReference>
<organism evidence="10 11">
    <name type="scientific">Enterococcus italicus (strain DSM 15952 / CCUG 50447 / LMG 22039 / TP 1.5)</name>
    <dbReference type="NCBI Taxonomy" id="888064"/>
    <lineage>
        <taxon>Bacteria</taxon>
        <taxon>Bacillati</taxon>
        <taxon>Bacillota</taxon>
        <taxon>Bacilli</taxon>
        <taxon>Lactobacillales</taxon>
        <taxon>Enterococcaceae</taxon>
        <taxon>Enterococcus</taxon>
    </lineage>
</organism>
<protein>
    <recommendedName>
        <fullName evidence="8 9">Dephospho-CoA kinase</fullName>
        <ecNumber evidence="8 9">2.7.1.24</ecNumber>
    </recommendedName>
    <alternativeName>
        <fullName evidence="8">Dephosphocoenzyme A kinase</fullName>
    </alternativeName>
</protein>
<comment type="subcellular location">
    <subcellularLocation>
        <location evidence="8">Cytoplasm</location>
    </subcellularLocation>
</comment>
<evidence type="ECO:0000256" key="3">
    <source>
        <dbReference type="ARBA" id="ARBA00022679"/>
    </source>
</evidence>
<dbReference type="InterPro" id="IPR001977">
    <property type="entry name" value="Depp_CoAkinase"/>
</dbReference>
<comment type="caution">
    <text evidence="10">The sequence shown here is derived from an EMBL/GenBank/DDBJ whole genome shotgun (WGS) entry which is preliminary data.</text>
</comment>
<reference evidence="10 11" key="1">
    <citation type="submission" date="2010-12" db="EMBL/GenBank/DDBJ databases">
        <authorList>
            <person name="Muzny D."/>
            <person name="Qin X."/>
            <person name="Deng J."/>
            <person name="Jiang H."/>
            <person name="Liu Y."/>
            <person name="Qu J."/>
            <person name="Song X.-Z."/>
            <person name="Zhang L."/>
            <person name="Thornton R."/>
            <person name="Coyle M."/>
            <person name="Francisco L."/>
            <person name="Jackson L."/>
            <person name="Javaid M."/>
            <person name="Korchina V."/>
            <person name="Kovar C."/>
            <person name="Mata R."/>
            <person name="Mathew T."/>
            <person name="Ngo R."/>
            <person name="Nguyen L."/>
            <person name="Nguyen N."/>
            <person name="Okwuonu G."/>
            <person name="Ongeri F."/>
            <person name="Pham C."/>
            <person name="Simmons D."/>
            <person name="Wilczek-Boney K."/>
            <person name="Hale W."/>
            <person name="Jakkamsetti A."/>
            <person name="Pham P."/>
            <person name="Ruth R."/>
            <person name="San Lucas F."/>
            <person name="Warren J."/>
            <person name="Zhang J."/>
            <person name="Zhao Z."/>
            <person name="Zhou C."/>
            <person name="Zhu D."/>
            <person name="Lee S."/>
            <person name="Bess C."/>
            <person name="Blankenburg K."/>
            <person name="Forbes L."/>
            <person name="Fu Q."/>
            <person name="Gubbala S."/>
            <person name="Hirani K."/>
            <person name="Jayaseelan J.C."/>
            <person name="Lara F."/>
            <person name="Munidasa M."/>
            <person name="Palculict T."/>
            <person name="Patil S."/>
            <person name="Pu L.-L."/>
            <person name="Saada N."/>
            <person name="Tang L."/>
            <person name="Weissenberger G."/>
            <person name="Zhu Y."/>
            <person name="Hemphill L."/>
            <person name="Shang Y."/>
            <person name="Youmans B."/>
            <person name="Ayvaz T."/>
            <person name="Ross M."/>
            <person name="Santibanez J."/>
            <person name="Aqrawi P."/>
            <person name="Gross S."/>
            <person name="Joshi V."/>
            <person name="Fowler G."/>
            <person name="Nazareth L."/>
            <person name="Reid J."/>
            <person name="Worley K."/>
            <person name="Petrosino J."/>
            <person name="Highlander S."/>
            <person name="Gibbs R."/>
        </authorList>
    </citation>
    <scope>NUCLEOTIDE SEQUENCE [LARGE SCALE GENOMIC DNA]</scope>
    <source>
        <strain evidence="11">DSM 15952 / CCUG 50447 / LMG 22039 / TP 1.5</strain>
    </source>
</reference>
<dbReference type="STRING" id="888064.HMPREF9088_1209"/>
<evidence type="ECO:0000313" key="11">
    <source>
        <dbReference type="Proteomes" id="UP000010296"/>
    </source>
</evidence>
<evidence type="ECO:0000256" key="4">
    <source>
        <dbReference type="ARBA" id="ARBA00022741"/>
    </source>
</evidence>
<accession>E6LFR9</accession>
<feature type="binding site" evidence="8">
    <location>
        <begin position="12"/>
        <end position="17"/>
    </location>
    <ligand>
        <name>ATP</name>
        <dbReference type="ChEBI" id="CHEBI:30616"/>
    </ligand>
</feature>
<keyword evidence="6 8" id="KW-0067">ATP-binding</keyword>
<dbReference type="SUPFAM" id="SSF52540">
    <property type="entry name" value="P-loop containing nucleoside triphosphate hydrolases"/>
    <property type="match status" value="1"/>
</dbReference>